<feature type="region of interest" description="Disordered" evidence="1">
    <location>
        <begin position="381"/>
        <end position="409"/>
    </location>
</feature>
<evidence type="ECO:0000256" key="2">
    <source>
        <dbReference type="SAM" id="SignalP"/>
    </source>
</evidence>
<dbReference type="AlphaFoldDB" id="D7G8I4"/>
<feature type="compositionally biased region" description="Acidic residues" evidence="1">
    <location>
        <begin position="391"/>
        <end position="409"/>
    </location>
</feature>
<feature type="chain" id="PRO_5003096154" evidence="2">
    <location>
        <begin position="25"/>
        <end position="409"/>
    </location>
</feature>
<dbReference type="OrthoDB" id="44377at2759"/>
<reference evidence="3 4" key="1">
    <citation type="journal article" date="2010" name="Nature">
        <title>The Ectocarpus genome and the independent evolution of multicellularity in brown algae.</title>
        <authorList>
            <person name="Cock J.M."/>
            <person name="Sterck L."/>
            <person name="Rouze P."/>
            <person name="Scornet D."/>
            <person name="Allen A.E."/>
            <person name="Amoutzias G."/>
            <person name="Anthouard V."/>
            <person name="Artiguenave F."/>
            <person name="Aury J.M."/>
            <person name="Badger J.H."/>
            <person name="Beszteri B."/>
            <person name="Billiau K."/>
            <person name="Bonnet E."/>
            <person name="Bothwell J.H."/>
            <person name="Bowler C."/>
            <person name="Boyen C."/>
            <person name="Brownlee C."/>
            <person name="Carrano C.J."/>
            <person name="Charrier B."/>
            <person name="Cho G.Y."/>
            <person name="Coelho S.M."/>
            <person name="Collen J."/>
            <person name="Corre E."/>
            <person name="Da Silva C."/>
            <person name="Delage L."/>
            <person name="Delaroque N."/>
            <person name="Dittami S.M."/>
            <person name="Doulbeau S."/>
            <person name="Elias M."/>
            <person name="Farnham G."/>
            <person name="Gachon C.M."/>
            <person name="Gschloessl B."/>
            <person name="Heesch S."/>
            <person name="Jabbari K."/>
            <person name="Jubin C."/>
            <person name="Kawai H."/>
            <person name="Kimura K."/>
            <person name="Kloareg B."/>
            <person name="Kupper F.C."/>
            <person name="Lang D."/>
            <person name="Le Bail A."/>
            <person name="Leblanc C."/>
            <person name="Lerouge P."/>
            <person name="Lohr M."/>
            <person name="Lopez P.J."/>
            <person name="Martens C."/>
            <person name="Maumus F."/>
            <person name="Michel G."/>
            <person name="Miranda-Saavedra D."/>
            <person name="Morales J."/>
            <person name="Moreau H."/>
            <person name="Motomura T."/>
            <person name="Nagasato C."/>
            <person name="Napoli C.A."/>
            <person name="Nelson D.R."/>
            <person name="Nyvall-Collen P."/>
            <person name="Peters A.F."/>
            <person name="Pommier C."/>
            <person name="Potin P."/>
            <person name="Poulain J."/>
            <person name="Quesneville H."/>
            <person name="Read B."/>
            <person name="Rensing S.A."/>
            <person name="Ritter A."/>
            <person name="Rousvoal S."/>
            <person name="Samanta M."/>
            <person name="Samson G."/>
            <person name="Schroeder D.C."/>
            <person name="Segurens B."/>
            <person name="Strittmatter M."/>
            <person name="Tonon T."/>
            <person name="Tregear J.W."/>
            <person name="Valentin K."/>
            <person name="von Dassow P."/>
            <person name="Yamagishi T."/>
            <person name="Van de Peer Y."/>
            <person name="Wincker P."/>
        </authorList>
    </citation>
    <scope>NUCLEOTIDE SEQUENCE [LARGE SCALE GENOMIC DNA]</scope>
    <source>
        <strain evidence="4">Ec32 / CCAP1310/4</strain>
    </source>
</reference>
<evidence type="ECO:0000313" key="4">
    <source>
        <dbReference type="Proteomes" id="UP000002630"/>
    </source>
</evidence>
<keyword evidence="2" id="KW-0732">Signal</keyword>
<proteinExistence type="predicted"/>
<protein>
    <submittedName>
        <fullName evidence="3">Uncharacterized protein</fullName>
    </submittedName>
</protein>
<feature type="region of interest" description="Disordered" evidence="1">
    <location>
        <begin position="68"/>
        <end position="94"/>
    </location>
</feature>
<evidence type="ECO:0000313" key="3">
    <source>
        <dbReference type="EMBL" id="CBJ28029.1"/>
    </source>
</evidence>
<keyword evidence="4" id="KW-1185">Reference proteome</keyword>
<dbReference type="EMBL" id="FN649742">
    <property type="protein sequence ID" value="CBJ28029.1"/>
    <property type="molecule type" value="Genomic_DNA"/>
</dbReference>
<feature type="compositionally biased region" description="Low complexity" evidence="1">
    <location>
        <begin position="68"/>
        <end position="81"/>
    </location>
</feature>
<gene>
    <name evidence="3" type="ORF">Esi_0089_0088</name>
</gene>
<dbReference type="InParanoid" id="D7G8I4"/>
<name>D7G8I4_ECTSI</name>
<evidence type="ECO:0000256" key="1">
    <source>
        <dbReference type="SAM" id="MobiDB-lite"/>
    </source>
</evidence>
<dbReference type="Proteomes" id="UP000002630">
    <property type="component" value="Linkage Group LG17"/>
</dbReference>
<accession>D7G8I4</accession>
<organism evidence="3 4">
    <name type="scientific">Ectocarpus siliculosus</name>
    <name type="common">Brown alga</name>
    <name type="synonym">Conferva siliculosa</name>
    <dbReference type="NCBI Taxonomy" id="2880"/>
    <lineage>
        <taxon>Eukaryota</taxon>
        <taxon>Sar</taxon>
        <taxon>Stramenopiles</taxon>
        <taxon>Ochrophyta</taxon>
        <taxon>PX clade</taxon>
        <taxon>Phaeophyceae</taxon>
        <taxon>Ectocarpales</taxon>
        <taxon>Ectocarpaceae</taxon>
        <taxon>Ectocarpus</taxon>
    </lineage>
</organism>
<sequence length="409" mass="45052">MRRCRPCALAAAATTCCCLRFSQGWNPVATLNPGLTSAAARATPWSRAARVASARPSQHTRARAAIAAAVAPRDPWEAAGQEAKEGDEKGKKKAMPRLKMDDSPIPEYLIDMLKESGDVDEDGKPVNDFFDPDEDDTFGTQRERDRLKEEELYYNDVPFGDMLFEGKAGGENAQDTGSLMDTSINNAVFEYGFPVEFFLDMLCRWGVTLPINQDRRLGDMIDAEQAAALCEALTGLDAADVRDNYLDDSLEDLSFDLDIPLPDLFQACAAQKINLPKGGDTHITIDEYKLLLDTVVDGGETSRARKLFDESRVTNRWTGQKEANSRELNQEDIAREIQKNNAGFGWREGPPILGDGEGELPLEQAHIGGRIFGEEIFASGYADSQHPGGWEEGEDEDGDDGFFFDDFGA</sequence>
<feature type="signal peptide" evidence="2">
    <location>
        <begin position="1"/>
        <end position="24"/>
    </location>
</feature>
<dbReference type="EMBL" id="FN649127">
    <property type="protein sequence ID" value="CBJ28029.1"/>
    <property type="molecule type" value="Genomic_DNA"/>
</dbReference>